<evidence type="ECO:0008006" key="3">
    <source>
        <dbReference type="Google" id="ProtNLM"/>
    </source>
</evidence>
<dbReference type="AlphaFoldDB" id="A0A133QN28"/>
<dbReference type="eggNOG" id="ENOG5033X8T">
    <property type="taxonomic scope" value="Bacteria"/>
</dbReference>
<dbReference type="RefSeq" id="WP_060940016.1">
    <property type="nucleotide sequence ID" value="NZ_KQ957189.1"/>
</dbReference>
<accession>A0A133QN28</accession>
<comment type="caution">
    <text evidence="1">The sequence shown here is derived from an EMBL/GenBank/DDBJ whole genome shotgun (WGS) entry which is preliminary data.</text>
</comment>
<dbReference type="PATRIC" id="fig|28128.5.peg.210"/>
<reference evidence="2" key="1">
    <citation type="submission" date="2016-01" db="EMBL/GenBank/DDBJ databases">
        <authorList>
            <person name="Mitreva M."/>
            <person name="Pepin K.H."/>
            <person name="Mihindukulasuriya K.A."/>
            <person name="Fulton R."/>
            <person name="Fronick C."/>
            <person name="O'Laughlin M."/>
            <person name="Miner T."/>
            <person name="Herter B."/>
            <person name="Rosa B.A."/>
            <person name="Cordes M."/>
            <person name="Tomlinson C."/>
            <person name="Wollam A."/>
            <person name="Palsikar V.B."/>
            <person name="Mardis E.R."/>
            <person name="Wilson R.K."/>
        </authorList>
    </citation>
    <scope>NUCLEOTIDE SEQUENCE [LARGE SCALE GENOMIC DNA]</scope>
    <source>
        <strain evidence="2">MJR7716</strain>
    </source>
</reference>
<evidence type="ECO:0000313" key="1">
    <source>
        <dbReference type="EMBL" id="KXA44294.1"/>
    </source>
</evidence>
<dbReference type="STRING" id="28128.HMPREF3226_00211"/>
<proteinExistence type="predicted"/>
<dbReference type="OrthoDB" id="1083059at2"/>
<dbReference type="EMBL" id="LRQG01000010">
    <property type="protein sequence ID" value="KXA44294.1"/>
    <property type="molecule type" value="Genomic_DNA"/>
</dbReference>
<dbReference type="InterPro" id="IPR011990">
    <property type="entry name" value="TPR-like_helical_dom_sf"/>
</dbReference>
<dbReference type="Proteomes" id="UP000070533">
    <property type="component" value="Unassembled WGS sequence"/>
</dbReference>
<name>A0A133QN28_9BACT</name>
<dbReference type="SUPFAM" id="SSF48452">
    <property type="entry name" value="TPR-like"/>
    <property type="match status" value="1"/>
</dbReference>
<sequence>MIDKIRSLFRHKIRFSDANSANNRRWVGKGLTALNCEVEWRKDGEEDVAHYDFQSGHFGIRVQKNTPNVLLSFLFIAEAPMLEINNVRQLCNQFNLSSDGPRFAYSINEEKNLINVHLFYSLLLDEDRVRAILSRAMTDLFGWQNVFLRKLGDLLKNQHRQNDNDVELTSKQLARELFLLSQQELTHRSSPLVWRHNEVRKLNLKQWMDTACDLHSFVPSELTIMTDKEETLNERKMIEDFEFHSLLIADKVFRRKSATLNLTFFSPSEPDRRRYATIFVQQAEGDGDALRYRITSTLMPMSVDANGADSHKQTQPMTVSALVEYDLRTDKQQSDEFRYMWQDAKDKIEKGEVDSLSDEQRLIANTVLPDVAKSLYRGKQLYLQGRYYEAILHLENAFYFLHGSFNELYGSEQENYFEVCYMLGFCYNSLGNYQRAFYYLTFTIGLNRITFTEEYINCLVNMGDFRALAYINNIISELENAYGKGDDGDAPEPHMQAFISFLHRRKAYIYVEQGNFDDAEALLKSLLNDPYSSDFALKELAYLQRLRT</sequence>
<evidence type="ECO:0000313" key="2">
    <source>
        <dbReference type="Proteomes" id="UP000070533"/>
    </source>
</evidence>
<protein>
    <recommendedName>
        <fullName evidence="3">Tetratricopeptide repeat protein</fullName>
    </recommendedName>
</protein>
<dbReference type="Gene3D" id="1.25.40.10">
    <property type="entry name" value="Tetratricopeptide repeat domain"/>
    <property type="match status" value="1"/>
</dbReference>
<keyword evidence="2" id="KW-1185">Reference proteome</keyword>
<organism evidence="1 2">
    <name type="scientific">Prevotella corporis</name>
    <dbReference type="NCBI Taxonomy" id="28128"/>
    <lineage>
        <taxon>Bacteria</taxon>
        <taxon>Pseudomonadati</taxon>
        <taxon>Bacteroidota</taxon>
        <taxon>Bacteroidia</taxon>
        <taxon>Bacteroidales</taxon>
        <taxon>Prevotellaceae</taxon>
        <taxon>Prevotella</taxon>
    </lineage>
</organism>
<gene>
    <name evidence="1" type="ORF">HMPREF3226_00211</name>
</gene>